<dbReference type="GO" id="GO:0005829">
    <property type="term" value="C:cytosol"/>
    <property type="evidence" value="ECO:0007669"/>
    <property type="project" value="TreeGrafter"/>
</dbReference>
<feature type="domain" description="Calcineurin-like phosphoesterase" evidence="2">
    <location>
        <begin position="59"/>
        <end position="287"/>
    </location>
</feature>
<evidence type="ECO:0000259" key="3">
    <source>
        <dbReference type="Pfam" id="PF21953"/>
    </source>
</evidence>
<dbReference type="GO" id="GO:0009166">
    <property type="term" value="P:nucleotide catabolic process"/>
    <property type="evidence" value="ECO:0007669"/>
    <property type="project" value="InterPro"/>
</dbReference>
<organism evidence="4 5">
    <name type="scientific">Rhynchosporium graminicola</name>
    <dbReference type="NCBI Taxonomy" id="2792576"/>
    <lineage>
        <taxon>Eukaryota</taxon>
        <taxon>Fungi</taxon>
        <taxon>Dikarya</taxon>
        <taxon>Ascomycota</taxon>
        <taxon>Pezizomycotina</taxon>
        <taxon>Leotiomycetes</taxon>
        <taxon>Helotiales</taxon>
        <taxon>Ploettnerulaceae</taxon>
        <taxon>Rhynchosporium</taxon>
    </lineage>
</organism>
<evidence type="ECO:0000256" key="1">
    <source>
        <dbReference type="SAM" id="SignalP"/>
    </source>
</evidence>
<dbReference type="Gene3D" id="3.90.780.10">
    <property type="entry name" value="5'-Nucleotidase, C-terminal domain"/>
    <property type="match status" value="2"/>
</dbReference>
<evidence type="ECO:0000313" key="5">
    <source>
        <dbReference type="Proteomes" id="UP000178129"/>
    </source>
</evidence>
<dbReference type="SUPFAM" id="SSF55816">
    <property type="entry name" value="5'-nucleotidase (syn. UDP-sugar hydrolase), C-terminal domain"/>
    <property type="match status" value="1"/>
</dbReference>
<dbReference type="InterPro" id="IPR014485">
    <property type="entry name" value="Pesterase_C1039"/>
</dbReference>
<feature type="domain" description="Putative 5'-nucleotidase C-terminal" evidence="3">
    <location>
        <begin position="403"/>
        <end position="602"/>
    </location>
</feature>
<feature type="signal peptide" evidence="1">
    <location>
        <begin position="1"/>
        <end position="19"/>
    </location>
</feature>
<dbReference type="InParanoid" id="A0A1E1K5H9"/>
<dbReference type="CDD" id="cd07407">
    <property type="entry name" value="MPP_YHR202W_N"/>
    <property type="match status" value="1"/>
</dbReference>
<reference evidence="5" key="1">
    <citation type="submission" date="2016-03" db="EMBL/GenBank/DDBJ databases">
        <authorList>
            <person name="Ploux O."/>
        </authorList>
    </citation>
    <scope>NUCLEOTIDE SEQUENCE [LARGE SCALE GENOMIC DNA]</scope>
    <source>
        <strain evidence="5">UK7</strain>
    </source>
</reference>
<dbReference type="GO" id="GO:0016787">
    <property type="term" value="F:hydrolase activity"/>
    <property type="evidence" value="ECO:0007669"/>
    <property type="project" value="InterPro"/>
</dbReference>
<dbReference type="STRING" id="914237.A0A1E1K5H9"/>
<dbReference type="SUPFAM" id="SSF56300">
    <property type="entry name" value="Metallo-dependent phosphatases"/>
    <property type="match status" value="1"/>
</dbReference>
<dbReference type="Proteomes" id="UP000178129">
    <property type="component" value="Unassembled WGS sequence"/>
</dbReference>
<feature type="chain" id="PRO_5009445589" evidence="1">
    <location>
        <begin position="20"/>
        <end position="657"/>
    </location>
</feature>
<protein>
    <submittedName>
        <fullName evidence="4">Related to Ser/Thr protein phosphatase family protein</fullName>
    </submittedName>
</protein>
<dbReference type="Gene3D" id="3.60.21.10">
    <property type="match status" value="1"/>
</dbReference>
<dbReference type="InterPro" id="IPR029052">
    <property type="entry name" value="Metallo-depent_PP-like"/>
</dbReference>
<dbReference type="FunFam" id="3.60.21.10:FF:000043">
    <property type="entry name" value="Ser/Thr protein phosphatase family"/>
    <property type="match status" value="1"/>
</dbReference>
<dbReference type="Pfam" id="PF21953">
    <property type="entry name" value="NadN_nucleosid_C"/>
    <property type="match status" value="1"/>
</dbReference>
<dbReference type="InterPro" id="IPR004843">
    <property type="entry name" value="Calcineurin-like_PHP"/>
</dbReference>
<dbReference type="InterPro" id="IPR036907">
    <property type="entry name" value="5'-Nucleotdase_C_sf"/>
</dbReference>
<dbReference type="PIRSF" id="PIRSF017316">
    <property type="entry name" value="Pesterase_C1039"/>
    <property type="match status" value="1"/>
</dbReference>
<keyword evidence="5" id="KW-1185">Reference proteome</keyword>
<dbReference type="GO" id="GO:0005576">
    <property type="term" value="C:extracellular region"/>
    <property type="evidence" value="ECO:0007669"/>
    <property type="project" value="UniProtKB-ARBA"/>
</dbReference>
<gene>
    <name evidence="4" type="ORF">RCO7_07744</name>
</gene>
<dbReference type="FunCoup" id="A0A1E1K5H9">
    <property type="interactions" value="15"/>
</dbReference>
<evidence type="ECO:0000313" key="4">
    <source>
        <dbReference type="EMBL" id="CZS93347.1"/>
    </source>
</evidence>
<dbReference type="AlphaFoldDB" id="A0A1E1K5H9"/>
<dbReference type="PANTHER" id="PTHR11575">
    <property type="entry name" value="5'-NUCLEOTIDASE-RELATED"/>
    <property type="match status" value="1"/>
</dbReference>
<keyword evidence="1" id="KW-0732">Signal</keyword>
<sequence length="657" mass="72625">MRSLSLYVLTAAVSGAVAGDSCYGPSSEVVHERLIRRIQPESQESATDPRSPLEWGQIQFMHTTDTHGWLEGHLKEQNYGADWGDFVSFQRHMKQKAGNLGVDLLVVDTGDLHDGAGLSDAALPNGVLSNPIFDEIDYDVLTIGNHELYVSEIAYEHFYNFSKVWGDKYVTSNVQILNPATGNFEYIGAKYRYFTTAHGLRIMTFGVLFDFTGNSNVSKVIKAADMVKQQWFLNAVNFTQPIDLFLLVGHNPVNRKDSSSTFGLVHSTIRALRPDTPIQAFGGHSHIRDFKVYDDKSTAIESGRYCETLGWVSISGIKSSSYTGLMKPRGVANPSKLATNISTSGLVYSRRYLDWNRRTFEYHATNSQASTFDYHSGLRVSSDITAARKKLNLTSLYGCAPETYCLSCKPFGAAGNIFNLIPLALGATVINASRSDVPRFIIINSGSIRFDLVKGPFTYDDSFIVSPFNDAFQYIPNVPYDMARKVLAGLNGAKLQDKRDESLGLNYNSMPSMKDTCVDPTIGFISSTTELKIRGITRRQSVITPGYVTTDDFGSDGDDTPHVKIPNYIQPNYIQGNGSFPVDGSTPAVVDVVFFDYFAATVVKVLNGFGGAYTLADVSYYVDKNYNAQNYLPDYAKLKWQANVPRCPVGEGIGYDN</sequence>
<dbReference type="InterPro" id="IPR006179">
    <property type="entry name" value="5_nucleotidase/apyrase"/>
</dbReference>
<comment type="caution">
    <text evidence="4">The sequence shown here is derived from an EMBL/GenBank/DDBJ whole genome shotgun (WGS) entry which is preliminary data.</text>
</comment>
<dbReference type="Pfam" id="PF00149">
    <property type="entry name" value="Metallophos"/>
    <property type="match status" value="1"/>
</dbReference>
<dbReference type="EMBL" id="FJUW01000007">
    <property type="protein sequence ID" value="CZS93347.1"/>
    <property type="molecule type" value="Genomic_DNA"/>
</dbReference>
<evidence type="ECO:0000259" key="2">
    <source>
        <dbReference type="Pfam" id="PF00149"/>
    </source>
</evidence>
<accession>A0A1E1K5H9</accession>
<dbReference type="InterPro" id="IPR041823">
    <property type="entry name" value="YHR202W_N"/>
</dbReference>
<dbReference type="PANTHER" id="PTHR11575:SF22">
    <property type="entry name" value="ADL392WP"/>
    <property type="match status" value="1"/>
</dbReference>
<proteinExistence type="predicted"/>
<name>A0A1E1K5H9_9HELO</name>
<dbReference type="InterPro" id="IPR053828">
    <property type="entry name" value="Nucleosidase_C"/>
</dbReference>